<keyword evidence="3" id="KW-1185">Reference proteome</keyword>
<gene>
    <name evidence="2" type="ORF">PCOR1329_LOCUS57676</name>
</gene>
<reference evidence="2" key="1">
    <citation type="submission" date="2023-10" db="EMBL/GenBank/DDBJ databases">
        <authorList>
            <person name="Chen Y."/>
            <person name="Shah S."/>
            <person name="Dougan E. K."/>
            <person name="Thang M."/>
            <person name="Chan C."/>
        </authorList>
    </citation>
    <scope>NUCLEOTIDE SEQUENCE [LARGE SCALE GENOMIC DNA]</scope>
</reference>
<protein>
    <submittedName>
        <fullName evidence="2">Uncharacterized protein</fullName>
    </submittedName>
</protein>
<feature type="compositionally biased region" description="Polar residues" evidence="1">
    <location>
        <begin position="51"/>
        <end position="60"/>
    </location>
</feature>
<accession>A0ABN9VGD2</accession>
<evidence type="ECO:0000313" key="2">
    <source>
        <dbReference type="EMBL" id="CAK0872119.1"/>
    </source>
</evidence>
<feature type="non-terminal residue" evidence="2">
    <location>
        <position position="1"/>
    </location>
</feature>
<name>A0ABN9VGD2_9DINO</name>
<feature type="non-terminal residue" evidence="2">
    <location>
        <position position="108"/>
    </location>
</feature>
<feature type="compositionally biased region" description="Low complexity" evidence="1">
    <location>
        <begin position="61"/>
        <end position="76"/>
    </location>
</feature>
<organism evidence="2 3">
    <name type="scientific">Prorocentrum cordatum</name>
    <dbReference type="NCBI Taxonomy" id="2364126"/>
    <lineage>
        <taxon>Eukaryota</taxon>
        <taxon>Sar</taxon>
        <taxon>Alveolata</taxon>
        <taxon>Dinophyceae</taxon>
        <taxon>Prorocentrales</taxon>
        <taxon>Prorocentraceae</taxon>
        <taxon>Prorocentrum</taxon>
    </lineage>
</organism>
<feature type="region of interest" description="Disordered" evidence="1">
    <location>
        <begin position="39"/>
        <end position="108"/>
    </location>
</feature>
<evidence type="ECO:0000313" key="3">
    <source>
        <dbReference type="Proteomes" id="UP001189429"/>
    </source>
</evidence>
<proteinExistence type="predicted"/>
<comment type="caution">
    <text evidence="2">The sequence shown here is derived from an EMBL/GenBank/DDBJ whole genome shotgun (WGS) entry which is preliminary data.</text>
</comment>
<dbReference type="EMBL" id="CAUYUJ010017136">
    <property type="protein sequence ID" value="CAK0872119.1"/>
    <property type="molecule type" value="Genomic_DNA"/>
</dbReference>
<sequence>AGPSDDSTRGAPGLGLTDRKWPGCYVAHGEAPWILGLEDRTSPPRGWRVSCPTSPSTRRAGSSVSSTAPSGSVATSCPCRRGAAASVPPGGGCSLVPRAARTETRRRS</sequence>
<evidence type="ECO:0000256" key="1">
    <source>
        <dbReference type="SAM" id="MobiDB-lite"/>
    </source>
</evidence>
<dbReference type="Proteomes" id="UP001189429">
    <property type="component" value="Unassembled WGS sequence"/>
</dbReference>